<dbReference type="Pfam" id="PF03071">
    <property type="entry name" value="GNT-I"/>
    <property type="match status" value="1"/>
</dbReference>
<dbReference type="UniPathway" id="UPA00378"/>
<keyword evidence="10" id="KW-0333">Golgi apparatus</keyword>
<dbReference type="SUPFAM" id="SSF53448">
    <property type="entry name" value="Nucleotide-diphospho-sugar transferases"/>
    <property type="match status" value="1"/>
</dbReference>
<evidence type="ECO:0000256" key="3">
    <source>
        <dbReference type="ARBA" id="ARBA00004922"/>
    </source>
</evidence>
<keyword evidence="9" id="KW-1133">Transmembrane helix</keyword>
<evidence type="ECO:0000256" key="12">
    <source>
        <dbReference type="ARBA" id="ARBA00023211"/>
    </source>
</evidence>
<evidence type="ECO:0000256" key="10">
    <source>
        <dbReference type="ARBA" id="ARBA00023034"/>
    </source>
</evidence>
<keyword evidence="5 13" id="KW-0808">Transferase</keyword>
<keyword evidence="7" id="KW-0479">Metal-binding</keyword>
<keyword evidence="11" id="KW-0472">Membrane</keyword>
<dbReference type="GO" id="GO:0046872">
    <property type="term" value="F:metal ion binding"/>
    <property type="evidence" value="ECO:0007669"/>
    <property type="project" value="UniProtKB-KW"/>
</dbReference>
<comment type="subcellular location">
    <subcellularLocation>
        <location evidence="2">Golgi apparatus membrane</location>
        <topology evidence="2">Single-pass type II membrane protein</topology>
    </subcellularLocation>
</comment>
<keyword evidence="14" id="KW-1185">Reference proteome</keyword>
<evidence type="ECO:0000256" key="9">
    <source>
        <dbReference type="ARBA" id="ARBA00022989"/>
    </source>
</evidence>
<comment type="cofactor">
    <cofactor evidence="1">
        <name>Mn(2+)</name>
        <dbReference type="ChEBI" id="CHEBI:29035"/>
    </cofactor>
</comment>
<proteinExistence type="predicted"/>
<dbReference type="Proteomes" id="UP000309544">
    <property type="component" value="Unassembled WGS sequence"/>
</dbReference>
<dbReference type="RefSeq" id="WP_139626358.1">
    <property type="nucleotide sequence ID" value="NZ_VDCI01000002.1"/>
</dbReference>
<dbReference type="GO" id="GO:0008375">
    <property type="term" value="F:acetylglucosaminyltransferase activity"/>
    <property type="evidence" value="ECO:0007669"/>
    <property type="project" value="InterPro"/>
</dbReference>
<evidence type="ECO:0000256" key="1">
    <source>
        <dbReference type="ARBA" id="ARBA00001936"/>
    </source>
</evidence>
<protein>
    <submittedName>
        <fullName evidence="13">Glycosyltransferase</fullName>
    </submittedName>
</protein>
<organism evidence="13 14">
    <name type="scientific">Prosthecochloris vibrioformis</name>
    <name type="common">Chlorobium vibrioforme</name>
    <dbReference type="NCBI Taxonomy" id="1098"/>
    <lineage>
        <taxon>Bacteria</taxon>
        <taxon>Pseudomonadati</taxon>
        <taxon>Chlorobiota</taxon>
        <taxon>Chlorobiia</taxon>
        <taxon>Chlorobiales</taxon>
        <taxon>Chlorobiaceae</taxon>
        <taxon>Prosthecochloris</taxon>
    </lineage>
</organism>
<evidence type="ECO:0000256" key="4">
    <source>
        <dbReference type="ARBA" id="ARBA00022676"/>
    </source>
</evidence>
<dbReference type="InterPro" id="IPR004139">
    <property type="entry name" value="Glyco_trans_13"/>
</dbReference>
<dbReference type="Gene3D" id="3.90.550.10">
    <property type="entry name" value="Spore Coat Polysaccharide Biosynthesis Protein SpsA, Chain A"/>
    <property type="match status" value="1"/>
</dbReference>
<gene>
    <name evidence="13" type="ORF">FGF68_04315</name>
</gene>
<keyword evidence="8" id="KW-0735">Signal-anchor</keyword>
<dbReference type="InterPro" id="IPR029044">
    <property type="entry name" value="Nucleotide-diphossugar_trans"/>
</dbReference>
<evidence type="ECO:0000256" key="8">
    <source>
        <dbReference type="ARBA" id="ARBA00022968"/>
    </source>
</evidence>
<evidence type="ECO:0000256" key="7">
    <source>
        <dbReference type="ARBA" id="ARBA00022723"/>
    </source>
</evidence>
<evidence type="ECO:0000313" key="14">
    <source>
        <dbReference type="Proteomes" id="UP000309544"/>
    </source>
</evidence>
<evidence type="ECO:0000256" key="2">
    <source>
        <dbReference type="ARBA" id="ARBA00004323"/>
    </source>
</evidence>
<reference evidence="13 14" key="1">
    <citation type="submission" date="2019-05" db="EMBL/GenBank/DDBJ databases">
        <title>Draft Whole-Genome sequence of the green sulfur bacterium Prosthecochloris vibrioformis DSM 260.</title>
        <authorList>
            <person name="Meyer T.E."/>
            <person name="Kyndt J.A."/>
        </authorList>
    </citation>
    <scope>NUCLEOTIDE SEQUENCE [LARGE SCALE GENOMIC DNA]</scope>
    <source>
        <strain evidence="13 14">DSM 260</strain>
    </source>
</reference>
<sequence>MPAPVALFVYARPDHTRRTVEALLKNPLAEETDVIVFSDAAKGPEKEKAVDAVREYIAGIKGFKSLTVHHRPHNYGLAKSIMEGVTDVITEYGSVIVLEDDIVTAPGFLRFMNDALERYRHESKVWHISGWNYPIDPDGLDDAFFWRTMNCWGWATWADRWTHFKKNPDRLIADWDQGMINRFNLDGAHDFWGQVTANATGKLNTWAIFWYATIFEREGLCIQPTISYVQNIGHDGSGENCGSSNQFYCELTTVNHTSFPEEISESALAIERIGAFYKSNKEPVYKRILSYAVRRLRKIITLKH</sequence>
<dbReference type="EMBL" id="VDCI01000002">
    <property type="protein sequence ID" value="TNJ37437.1"/>
    <property type="molecule type" value="Genomic_DNA"/>
</dbReference>
<evidence type="ECO:0000256" key="5">
    <source>
        <dbReference type="ARBA" id="ARBA00022679"/>
    </source>
</evidence>
<evidence type="ECO:0000256" key="11">
    <source>
        <dbReference type="ARBA" id="ARBA00023136"/>
    </source>
</evidence>
<comment type="caution">
    <text evidence="13">The sequence shown here is derived from an EMBL/GenBank/DDBJ whole genome shotgun (WGS) entry which is preliminary data.</text>
</comment>
<comment type="pathway">
    <text evidence="3">Protein modification; protein glycosylation.</text>
</comment>
<name>A0A5C4S2S0_PROVB</name>
<evidence type="ECO:0000256" key="6">
    <source>
        <dbReference type="ARBA" id="ARBA00022692"/>
    </source>
</evidence>
<accession>A0A5C4S2S0</accession>
<keyword evidence="4" id="KW-0328">Glycosyltransferase</keyword>
<evidence type="ECO:0000313" key="13">
    <source>
        <dbReference type="EMBL" id="TNJ37437.1"/>
    </source>
</evidence>
<dbReference type="AlphaFoldDB" id="A0A5C4S2S0"/>
<keyword evidence="6" id="KW-0812">Transmembrane</keyword>
<keyword evidence="12" id="KW-0464">Manganese</keyword>